<evidence type="ECO:0000256" key="7">
    <source>
        <dbReference type="SAM" id="SignalP"/>
    </source>
</evidence>
<feature type="chain" id="PRO_5009581692" description="L,D-TPase catalytic domain-containing protein" evidence="7">
    <location>
        <begin position="24"/>
        <end position="246"/>
    </location>
</feature>
<keyword evidence="3 6" id="KW-0133">Cell shape</keyword>
<dbReference type="PANTHER" id="PTHR30582:SF2">
    <property type="entry name" value="L,D-TRANSPEPTIDASE YCIB-RELATED"/>
    <property type="match status" value="1"/>
</dbReference>
<reference evidence="9 10" key="1">
    <citation type="journal article" date="2016" name="Nat. Commun.">
        <title>Thousands of microbial genomes shed light on interconnected biogeochemical processes in an aquifer system.</title>
        <authorList>
            <person name="Anantharaman K."/>
            <person name="Brown C.T."/>
            <person name="Hug L.A."/>
            <person name="Sharon I."/>
            <person name="Castelle C.J."/>
            <person name="Probst A.J."/>
            <person name="Thomas B.C."/>
            <person name="Singh A."/>
            <person name="Wilkins M.J."/>
            <person name="Karaoz U."/>
            <person name="Brodie E.L."/>
            <person name="Williams K.H."/>
            <person name="Hubbard S.S."/>
            <person name="Banfield J.F."/>
        </authorList>
    </citation>
    <scope>NUCLEOTIDE SEQUENCE [LARGE SCALE GENOMIC DNA]</scope>
</reference>
<keyword evidence="7" id="KW-0732">Signal</keyword>
<sequence>MKRLLLPLLAVSLFLGSHQLALASEEGKPMKGFVQVIDGCRVVKSGCLNIRLGPGTGFRKDGSIRIGSILRVDRKITNNAGEIWYRIKQDAPLRFPERIHGTWYVSGEFVRFIPGPVEPKSNPLKVIKVDLSEQVIRAYTGDKLEREVLVSTGVKGTETPTGEFTILWKTPSRYMQGPLPGMKDSYDLPGVPWVMYFTKSGAAFHGTNWHNNFGKKHSHGCVNLPVDESEWLYYWAAQGTKVVIEE</sequence>
<dbReference type="InterPro" id="IPR050979">
    <property type="entry name" value="LD-transpeptidase"/>
</dbReference>
<keyword evidence="4 6" id="KW-0573">Peptidoglycan synthesis</keyword>
<dbReference type="AlphaFoldDB" id="A0A1G1Z1R3"/>
<comment type="caution">
    <text evidence="9">The sequence shown here is derived from an EMBL/GenBank/DDBJ whole genome shotgun (WGS) entry which is preliminary data.</text>
</comment>
<feature type="active site" description="Nucleophile" evidence="6">
    <location>
        <position position="221"/>
    </location>
</feature>
<accession>A0A1G1Z1R3</accession>
<evidence type="ECO:0000313" key="10">
    <source>
        <dbReference type="Proteomes" id="UP000178259"/>
    </source>
</evidence>
<feature type="domain" description="L,D-TPase catalytic" evidence="8">
    <location>
        <begin position="125"/>
        <end position="245"/>
    </location>
</feature>
<keyword evidence="2" id="KW-0808">Transferase</keyword>
<evidence type="ECO:0000256" key="3">
    <source>
        <dbReference type="ARBA" id="ARBA00022960"/>
    </source>
</evidence>
<comment type="pathway">
    <text evidence="1 6">Cell wall biogenesis; peptidoglycan biosynthesis.</text>
</comment>
<dbReference type="GO" id="GO:0005576">
    <property type="term" value="C:extracellular region"/>
    <property type="evidence" value="ECO:0007669"/>
    <property type="project" value="TreeGrafter"/>
</dbReference>
<evidence type="ECO:0000256" key="6">
    <source>
        <dbReference type="PROSITE-ProRule" id="PRU01373"/>
    </source>
</evidence>
<dbReference type="SUPFAM" id="SSF141523">
    <property type="entry name" value="L,D-transpeptidase catalytic domain-like"/>
    <property type="match status" value="1"/>
</dbReference>
<dbReference type="GO" id="GO:0071972">
    <property type="term" value="F:peptidoglycan L,D-transpeptidase activity"/>
    <property type="evidence" value="ECO:0007669"/>
    <property type="project" value="TreeGrafter"/>
</dbReference>
<name>A0A1G1Z1R3_9BACT</name>
<protein>
    <recommendedName>
        <fullName evidence="8">L,D-TPase catalytic domain-containing protein</fullName>
    </recommendedName>
</protein>
<evidence type="ECO:0000256" key="4">
    <source>
        <dbReference type="ARBA" id="ARBA00022984"/>
    </source>
</evidence>
<feature type="active site" description="Proton donor/acceptor" evidence="6">
    <location>
        <position position="205"/>
    </location>
</feature>
<keyword evidence="5 6" id="KW-0961">Cell wall biogenesis/degradation</keyword>
<feature type="signal peptide" evidence="7">
    <location>
        <begin position="1"/>
        <end position="23"/>
    </location>
</feature>
<dbReference type="GO" id="GO:0016740">
    <property type="term" value="F:transferase activity"/>
    <property type="evidence" value="ECO:0007669"/>
    <property type="project" value="UniProtKB-KW"/>
</dbReference>
<organism evidence="9 10">
    <name type="scientific">Candidatus Colwellbacteria bacterium RIFCSPHIGHO2_12_FULL_43_12</name>
    <dbReference type="NCBI Taxonomy" id="1797688"/>
    <lineage>
        <taxon>Bacteria</taxon>
        <taxon>Candidatus Colwelliibacteriota</taxon>
    </lineage>
</organism>
<dbReference type="Proteomes" id="UP000178259">
    <property type="component" value="Unassembled WGS sequence"/>
</dbReference>
<dbReference type="InterPro" id="IPR005490">
    <property type="entry name" value="LD_TPept_cat_dom"/>
</dbReference>
<dbReference type="CDD" id="cd16913">
    <property type="entry name" value="YkuD_like"/>
    <property type="match status" value="1"/>
</dbReference>
<evidence type="ECO:0000256" key="5">
    <source>
        <dbReference type="ARBA" id="ARBA00023316"/>
    </source>
</evidence>
<dbReference type="UniPathway" id="UPA00219"/>
<evidence type="ECO:0000256" key="2">
    <source>
        <dbReference type="ARBA" id="ARBA00022679"/>
    </source>
</evidence>
<dbReference type="EMBL" id="MHIW01000029">
    <property type="protein sequence ID" value="OGY58379.1"/>
    <property type="molecule type" value="Genomic_DNA"/>
</dbReference>
<dbReference type="GO" id="GO:0008360">
    <property type="term" value="P:regulation of cell shape"/>
    <property type="evidence" value="ECO:0007669"/>
    <property type="project" value="UniProtKB-UniRule"/>
</dbReference>
<dbReference type="GO" id="GO:0071555">
    <property type="term" value="P:cell wall organization"/>
    <property type="evidence" value="ECO:0007669"/>
    <property type="project" value="UniProtKB-UniRule"/>
</dbReference>
<evidence type="ECO:0000313" key="9">
    <source>
        <dbReference type="EMBL" id="OGY58379.1"/>
    </source>
</evidence>
<dbReference type="PANTHER" id="PTHR30582">
    <property type="entry name" value="L,D-TRANSPEPTIDASE"/>
    <property type="match status" value="1"/>
</dbReference>
<dbReference type="Pfam" id="PF03734">
    <property type="entry name" value="YkuD"/>
    <property type="match status" value="1"/>
</dbReference>
<gene>
    <name evidence="9" type="ORF">A3E61_00845</name>
</gene>
<evidence type="ECO:0000259" key="8">
    <source>
        <dbReference type="PROSITE" id="PS52029"/>
    </source>
</evidence>
<proteinExistence type="predicted"/>
<dbReference type="GO" id="GO:0018104">
    <property type="term" value="P:peptidoglycan-protein cross-linking"/>
    <property type="evidence" value="ECO:0007669"/>
    <property type="project" value="TreeGrafter"/>
</dbReference>
<dbReference type="InterPro" id="IPR038063">
    <property type="entry name" value="Transpep_catalytic_dom"/>
</dbReference>
<dbReference type="Gene3D" id="2.40.440.10">
    <property type="entry name" value="L,D-transpeptidase catalytic domain-like"/>
    <property type="match status" value="1"/>
</dbReference>
<evidence type="ECO:0000256" key="1">
    <source>
        <dbReference type="ARBA" id="ARBA00004752"/>
    </source>
</evidence>
<dbReference type="PROSITE" id="PS52029">
    <property type="entry name" value="LD_TPASE"/>
    <property type="match status" value="1"/>
</dbReference>